<dbReference type="OrthoDB" id="10263291at2759"/>
<dbReference type="Gene3D" id="1.10.3730.10">
    <property type="entry name" value="ProC C-terminal domain-like"/>
    <property type="match status" value="1"/>
</dbReference>
<dbReference type="PANTHER" id="PTHR11645">
    <property type="entry name" value="PYRROLINE-5-CARBOXYLATE REDUCTASE"/>
    <property type="match status" value="1"/>
</dbReference>
<dbReference type="SUPFAM" id="SSF48179">
    <property type="entry name" value="6-phosphogluconate dehydrogenase C-terminal domain-like"/>
    <property type="match status" value="1"/>
</dbReference>
<dbReference type="InterPro" id="IPR000304">
    <property type="entry name" value="Pyrroline-COOH_reductase"/>
</dbReference>
<proteinExistence type="inferred from homology"/>
<dbReference type="GeneID" id="25477155"/>
<evidence type="ECO:0000256" key="3">
    <source>
        <dbReference type="ARBA" id="ARBA00023002"/>
    </source>
</evidence>
<evidence type="ECO:0000256" key="1">
    <source>
        <dbReference type="ARBA" id="ARBA00005525"/>
    </source>
</evidence>
<dbReference type="InterPro" id="IPR029036">
    <property type="entry name" value="P5CR_dimer"/>
</dbReference>
<dbReference type="Gene3D" id="3.40.50.720">
    <property type="entry name" value="NAD(P)-binding Rossmann-like Domain"/>
    <property type="match status" value="1"/>
</dbReference>
<dbReference type="GO" id="GO:0055129">
    <property type="term" value="P:L-proline biosynthetic process"/>
    <property type="evidence" value="ECO:0007669"/>
    <property type="project" value="TreeGrafter"/>
</dbReference>
<name>U6MN10_9EIME</name>
<dbReference type="FunFam" id="1.10.3730.10:FF:000001">
    <property type="entry name" value="Pyrroline-5-carboxylate reductase"/>
    <property type="match status" value="1"/>
</dbReference>
<dbReference type="EMBL" id="HG722954">
    <property type="protein sequence ID" value="CDJ64473.1"/>
    <property type="molecule type" value="Genomic_DNA"/>
</dbReference>
<dbReference type="Proteomes" id="UP000030754">
    <property type="component" value="Unassembled WGS sequence"/>
</dbReference>
<feature type="domain" description="Pyrroline-5-carboxylate reductase dimerisation" evidence="4">
    <location>
        <begin position="117"/>
        <end position="220"/>
    </location>
</feature>
<keyword evidence="2" id="KW-0521">NADP</keyword>
<reference evidence="5" key="1">
    <citation type="submission" date="2013-10" db="EMBL/GenBank/DDBJ databases">
        <title>Genomic analysis of the causative agents of coccidiosis in chickens.</title>
        <authorList>
            <person name="Reid A.J."/>
            <person name="Blake D."/>
            <person name="Billington K."/>
            <person name="Browne H."/>
            <person name="Dunn M."/>
            <person name="Hung S."/>
            <person name="Kawahara F."/>
            <person name="Miranda-Saavedra D."/>
            <person name="Mourier T."/>
            <person name="Nagra H."/>
            <person name="Otto T.D."/>
            <person name="Rawlings N."/>
            <person name="Sanchez A."/>
            <person name="Sanders M."/>
            <person name="Subramaniam C."/>
            <person name="Tay Y."/>
            <person name="Dear P."/>
            <person name="Doerig C."/>
            <person name="Gruber A."/>
            <person name="Parkinson J."/>
            <person name="Shirley M."/>
            <person name="Wan K.L."/>
            <person name="Berriman M."/>
            <person name="Tomley F."/>
            <person name="Pain A."/>
        </authorList>
    </citation>
    <scope>NUCLEOTIDE SEQUENCE [LARGE SCALE GENOMIC DNA]</scope>
    <source>
        <strain evidence="5">Houghton</strain>
    </source>
</reference>
<reference evidence="5" key="2">
    <citation type="submission" date="2013-10" db="EMBL/GenBank/DDBJ databases">
        <authorList>
            <person name="Aslett M."/>
        </authorList>
    </citation>
    <scope>NUCLEOTIDE SEQUENCE [LARGE SCALE GENOMIC DNA]</scope>
    <source>
        <strain evidence="5">Houghton</strain>
    </source>
</reference>
<gene>
    <name evidence="5" type="ORF">ENH_00070220</name>
</gene>
<dbReference type="InterPro" id="IPR008927">
    <property type="entry name" value="6-PGluconate_DH-like_C_sf"/>
</dbReference>
<sequence length="229" mass="24412">MLKGFFSFCLSTNTLFVPDALRTTLIASRNVREIVHAESWISWWREDGKGNGSVFGVPLARLLKACDNVPVARIMPNVLCSVGEGATCYCVSPCTDSAHALLLQALRSFGLVHAITEDLFDAYCAISGSSPAFVCSFVEALIDGGVKCGLPRQLATEAALQSVRGTATLVQMKEIHPALLRDDITSPGGTTIAGVLAMERRAFRAAVADAVEATCERSKEIGLTLSKCS</sequence>
<dbReference type="Pfam" id="PF14748">
    <property type="entry name" value="P5CR_dimer"/>
    <property type="match status" value="1"/>
</dbReference>
<dbReference type="RefSeq" id="XP_013432940.1">
    <property type="nucleotide sequence ID" value="XM_013577486.1"/>
</dbReference>
<evidence type="ECO:0000259" key="4">
    <source>
        <dbReference type="Pfam" id="PF14748"/>
    </source>
</evidence>
<comment type="similarity">
    <text evidence="1">Belongs to the pyrroline-5-carboxylate reductase family.</text>
</comment>
<dbReference type="HAMAP" id="MF_01925">
    <property type="entry name" value="P5C_reductase"/>
    <property type="match status" value="1"/>
</dbReference>
<evidence type="ECO:0000313" key="6">
    <source>
        <dbReference type="Proteomes" id="UP000030754"/>
    </source>
</evidence>
<evidence type="ECO:0000256" key="2">
    <source>
        <dbReference type="ARBA" id="ARBA00022857"/>
    </source>
</evidence>
<dbReference type="AlphaFoldDB" id="U6MN10"/>
<evidence type="ECO:0000313" key="5">
    <source>
        <dbReference type="EMBL" id="CDJ64473.1"/>
    </source>
</evidence>
<protein>
    <submittedName>
        <fullName evidence="5">Pyrroline-5-carboxylate reductase, putative</fullName>
    </submittedName>
</protein>
<accession>U6MN10</accession>
<dbReference type="InterPro" id="IPR053790">
    <property type="entry name" value="P5CR-like_CS"/>
</dbReference>
<keyword evidence="3" id="KW-0560">Oxidoreductase</keyword>
<dbReference type="PROSITE" id="PS00521">
    <property type="entry name" value="P5CR"/>
    <property type="match status" value="1"/>
</dbReference>
<dbReference type="GO" id="GO:0004735">
    <property type="term" value="F:pyrroline-5-carboxylate reductase activity"/>
    <property type="evidence" value="ECO:0007669"/>
    <property type="project" value="InterPro"/>
</dbReference>
<organism evidence="5 6">
    <name type="scientific">Eimeria necatrix</name>
    <dbReference type="NCBI Taxonomy" id="51315"/>
    <lineage>
        <taxon>Eukaryota</taxon>
        <taxon>Sar</taxon>
        <taxon>Alveolata</taxon>
        <taxon>Apicomplexa</taxon>
        <taxon>Conoidasida</taxon>
        <taxon>Coccidia</taxon>
        <taxon>Eucoccidiorida</taxon>
        <taxon>Eimeriorina</taxon>
        <taxon>Eimeriidae</taxon>
        <taxon>Eimeria</taxon>
    </lineage>
</organism>
<dbReference type="VEuPathDB" id="ToxoDB:ENH_00070220"/>
<dbReference type="PANTHER" id="PTHR11645:SF0">
    <property type="entry name" value="PYRROLINE-5-CARBOXYLATE REDUCTASE 3"/>
    <property type="match status" value="1"/>
</dbReference>
<keyword evidence="6" id="KW-1185">Reference proteome</keyword>